<feature type="domain" description="VOC" evidence="1">
    <location>
        <begin position="18"/>
        <end position="135"/>
    </location>
</feature>
<dbReference type="SUPFAM" id="SSF54593">
    <property type="entry name" value="Glyoxalase/Bleomycin resistance protein/Dihydroxybiphenyl dioxygenase"/>
    <property type="match status" value="1"/>
</dbReference>
<dbReference type="Gene3D" id="3.10.180.10">
    <property type="entry name" value="2,3-Dihydroxybiphenyl 1,2-Dioxygenase, domain 1"/>
    <property type="match status" value="1"/>
</dbReference>
<protein>
    <recommendedName>
        <fullName evidence="1">VOC domain-containing protein</fullName>
    </recommendedName>
</protein>
<dbReference type="RefSeq" id="WP_016813745.1">
    <property type="nucleotide sequence ID" value="NZ_BOQM01000004.1"/>
</dbReference>
<dbReference type="GeneID" id="93771381"/>
<dbReference type="EMBL" id="BOQM01000004">
    <property type="protein sequence ID" value="GIM81865.1"/>
    <property type="molecule type" value="Genomic_DNA"/>
</dbReference>
<keyword evidence="5" id="KW-1185">Reference proteome</keyword>
<name>A0A542XMG1_SALAC</name>
<reference evidence="3 4" key="1">
    <citation type="submission" date="2019-06" db="EMBL/GenBank/DDBJ databases">
        <title>Sequencing the genomes of 1000 actinobacteria strains.</title>
        <authorList>
            <person name="Klenk H.-P."/>
        </authorList>
    </citation>
    <scope>NUCLEOTIDE SEQUENCE [LARGE SCALE GENOMIC DNA]</scope>
    <source>
        <strain evidence="3 4">DSM 44819</strain>
    </source>
</reference>
<dbReference type="InterPro" id="IPR037523">
    <property type="entry name" value="VOC_core"/>
</dbReference>
<evidence type="ECO:0000313" key="4">
    <source>
        <dbReference type="Proteomes" id="UP000315983"/>
    </source>
</evidence>
<proteinExistence type="predicted"/>
<reference evidence="2 5" key="2">
    <citation type="submission" date="2021-03" db="EMBL/GenBank/DDBJ databases">
        <title>Whole genome shotgun sequence of Salinispora arenicola NBRC 105043.</title>
        <authorList>
            <person name="Komaki H."/>
            <person name="Tamura T."/>
        </authorList>
    </citation>
    <scope>NUCLEOTIDE SEQUENCE [LARGE SCALE GENOMIC DNA]</scope>
    <source>
        <strain evidence="2 5">NBRC 105043</strain>
    </source>
</reference>
<dbReference type="PROSITE" id="PS51819">
    <property type="entry name" value="VOC"/>
    <property type="match status" value="1"/>
</dbReference>
<evidence type="ECO:0000313" key="3">
    <source>
        <dbReference type="EMBL" id="TQL36990.1"/>
    </source>
</evidence>
<accession>A0A542XMG1</accession>
<comment type="caution">
    <text evidence="3">The sequence shown here is derived from an EMBL/GenBank/DDBJ whole genome shotgun (WGS) entry which is preliminary data.</text>
</comment>
<dbReference type="EMBL" id="VFOL01000001">
    <property type="protein sequence ID" value="TQL36990.1"/>
    <property type="molecule type" value="Genomic_DNA"/>
</dbReference>
<organism evidence="3 4">
    <name type="scientific">Salinispora arenicola</name>
    <dbReference type="NCBI Taxonomy" id="168697"/>
    <lineage>
        <taxon>Bacteria</taxon>
        <taxon>Bacillati</taxon>
        <taxon>Actinomycetota</taxon>
        <taxon>Actinomycetes</taxon>
        <taxon>Micromonosporales</taxon>
        <taxon>Micromonosporaceae</taxon>
        <taxon>Salinispora</taxon>
    </lineage>
</organism>
<evidence type="ECO:0000259" key="1">
    <source>
        <dbReference type="PROSITE" id="PS51819"/>
    </source>
</evidence>
<dbReference type="Proteomes" id="UP000315983">
    <property type="component" value="Unassembled WGS sequence"/>
</dbReference>
<dbReference type="PANTHER" id="PTHR35908:SF1">
    <property type="entry name" value="CONSERVED PROTEIN"/>
    <property type="match status" value="1"/>
</dbReference>
<evidence type="ECO:0000313" key="5">
    <source>
        <dbReference type="Proteomes" id="UP000677457"/>
    </source>
</evidence>
<dbReference type="Pfam" id="PF18029">
    <property type="entry name" value="Glyoxalase_6"/>
    <property type="match status" value="1"/>
</dbReference>
<dbReference type="PANTHER" id="PTHR35908">
    <property type="entry name" value="HYPOTHETICAL FUSION PROTEIN"/>
    <property type="match status" value="1"/>
</dbReference>
<gene>
    <name evidence="3" type="ORF">FB564_2131</name>
    <name evidence="2" type="ORF">Sar04_04230</name>
</gene>
<dbReference type="CDD" id="cd06587">
    <property type="entry name" value="VOC"/>
    <property type="match status" value="1"/>
</dbReference>
<dbReference type="AlphaFoldDB" id="A0A542XMG1"/>
<evidence type="ECO:0000313" key="2">
    <source>
        <dbReference type="EMBL" id="GIM81865.1"/>
    </source>
</evidence>
<sequence length="136" mass="14783">MNAVPPPTTRADRTFLASPHRIGITIDCPDAALAAAFWERFLGYQRRPHAEGSTYVTVDCPEHVAGPPHLTFQQVPEPKTGKARAHLDLFVDHARPLTQQMLAAGAQQVSVTDAGEWTTRVLTDPAGNEFCVIGPD</sequence>
<dbReference type="InterPro" id="IPR029068">
    <property type="entry name" value="Glyas_Bleomycin-R_OHBP_Dase"/>
</dbReference>
<dbReference type="Proteomes" id="UP000677457">
    <property type="component" value="Unassembled WGS sequence"/>
</dbReference>
<dbReference type="InterPro" id="IPR041581">
    <property type="entry name" value="Glyoxalase_6"/>
</dbReference>